<evidence type="ECO:0000259" key="3">
    <source>
        <dbReference type="Pfam" id="PF08044"/>
    </source>
</evidence>
<dbReference type="OrthoDB" id="3534574at2"/>
<feature type="region of interest" description="Disordered" evidence="1">
    <location>
        <begin position="111"/>
        <end position="131"/>
    </location>
</feature>
<evidence type="ECO:0000313" key="5">
    <source>
        <dbReference type="Proteomes" id="UP000377595"/>
    </source>
</evidence>
<sequence>MAADGFAPKDLRIGDRERDQVTQALHDAFAQGRITREELDERLETTLTARTAGDLKTVLSDLVAPDDPANPVFPRREPYAYRGDLATWGHHYAHHHAIHQGIHHGIHQARAQRHAERRAHWEAQRQSGRRSGRPPFLPMILAFALVVGIATGSIFVVFKVALVIWLGAMVFGIARHRRSHH</sequence>
<dbReference type="RefSeq" id="WP_155352006.1">
    <property type="nucleotide sequence ID" value="NZ_BAAAHM010000033.1"/>
</dbReference>
<evidence type="ECO:0000256" key="2">
    <source>
        <dbReference type="SAM" id="Phobius"/>
    </source>
</evidence>
<evidence type="ECO:0000256" key="1">
    <source>
        <dbReference type="SAM" id="MobiDB-lite"/>
    </source>
</evidence>
<reference evidence="4 5" key="1">
    <citation type="submission" date="2019-10" db="EMBL/GenBank/DDBJ databases">
        <title>Whole genome shotgun sequence of Acrocarpospora pleiomorpha NBRC 16267.</title>
        <authorList>
            <person name="Ichikawa N."/>
            <person name="Kimura A."/>
            <person name="Kitahashi Y."/>
            <person name="Komaki H."/>
            <person name="Oguchi A."/>
        </authorList>
    </citation>
    <scope>NUCLEOTIDE SEQUENCE [LARGE SCALE GENOMIC DNA]</scope>
    <source>
        <strain evidence="4 5">NBRC 16267</strain>
    </source>
</reference>
<dbReference type="EMBL" id="BLAF01000123">
    <property type="protein sequence ID" value="GES27344.1"/>
    <property type="molecule type" value="Genomic_DNA"/>
</dbReference>
<dbReference type="Pfam" id="PF08044">
    <property type="entry name" value="DUF1707"/>
    <property type="match status" value="1"/>
</dbReference>
<gene>
    <name evidence="4" type="ORF">Aple_102440</name>
</gene>
<comment type="caution">
    <text evidence="4">The sequence shown here is derived from an EMBL/GenBank/DDBJ whole genome shotgun (WGS) entry which is preliminary data.</text>
</comment>
<keyword evidence="2" id="KW-0472">Membrane</keyword>
<protein>
    <recommendedName>
        <fullName evidence="3">DUF1707 domain-containing protein</fullName>
    </recommendedName>
</protein>
<dbReference type="InterPro" id="IPR012551">
    <property type="entry name" value="DUF1707_SHOCT-like"/>
</dbReference>
<proteinExistence type="predicted"/>
<feature type="transmembrane region" description="Helical" evidence="2">
    <location>
        <begin position="156"/>
        <end position="174"/>
    </location>
</feature>
<keyword evidence="2" id="KW-1133">Transmembrane helix</keyword>
<feature type="domain" description="DUF1707" evidence="3">
    <location>
        <begin position="11"/>
        <end position="62"/>
    </location>
</feature>
<dbReference type="PANTHER" id="PTHR40763:SF4">
    <property type="entry name" value="DUF1707 DOMAIN-CONTAINING PROTEIN"/>
    <property type="match status" value="1"/>
</dbReference>
<dbReference type="AlphaFoldDB" id="A0A5M3Y208"/>
<organism evidence="4 5">
    <name type="scientific">Acrocarpospora pleiomorpha</name>
    <dbReference type="NCBI Taxonomy" id="90975"/>
    <lineage>
        <taxon>Bacteria</taxon>
        <taxon>Bacillati</taxon>
        <taxon>Actinomycetota</taxon>
        <taxon>Actinomycetes</taxon>
        <taxon>Streptosporangiales</taxon>
        <taxon>Streptosporangiaceae</taxon>
        <taxon>Acrocarpospora</taxon>
    </lineage>
</organism>
<dbReference type="Proteomes" id="UP000377595">
    <property type="component" value="Unassembled WGS sequence"/>
</dbReference>
<name>A0A5M3Y208_9ACTN</name>
<keyword evidence="5" id="KW-1185">Reference proteome</keyword>
<dbReference type="PANTHER" id="PTHR40763">
    <property type="entry name" value="MEMBRANE PROTEIN-RELATED"/>
    <property type="match status" value="1"/>
</dbReference>
<evidence type="ECO:0000313" key="4">
    <source>
        <dbReference type="EMBL" id="GES27344.1"/>
    </source>
</evidence>
<accession>A0A5M3Y208</accession>
<keyword evidence="2" id="KW-0812">Transmembrane</keyword>